<keyword evidence="4" id="KW-0812">Transmembrane</keyword>
<sequence length="364" mass="42032">MTPRVSIIIVSYNHARYLRACFASLEKIDYPRDCLQITLVDNKSADDTVRLAQTELLDSSLQRTISGLPARLIASPTNTGFAGGNNMAMREAIEAGFDYVFLLNPDTEVEPTFLTEAVKMAESDSKIAAVQPLLLLHPDTDRINSIGNAIHFLGFGYCQGYREKWDPRRIPELDGRDIATASGAGVLFRCESLRKVGLFDETLFAYHEDLDLSWRLRLAGFRVVLAPKSVVYHKYEFSRSIKKYYWMERNRYLVHAKNLKIPTLLLIAPAMILMEIGLWLFAFRSGWWREKTRVAAWLWNPLNWPPILRARRQIQKTRVVPDRDIVKYFTAEISYQEISNPLLKYVGNPLMKLYWAIVRPLIRW</sequence>
<dbReference type="PANTHER" id="PTHR43179">
    <property type="entry name" value="RHAMNOSYLTRANSFERASE WBBL"/>
    <property type="match status" value="1"/>
</dbReference>
<evidence type="ECO:0008006" key="7">
    <source>
        <dbReference type="Google" id="ProtNLM"/>
    </source>
</evidence>
<organism evidence="5 6">
    <name type="scientific">Candidatus Uhrbacteria bacterium RIFCSPHIGHO2_12_FULL_57_11</name>
    <dbReference type="NCBI Taxonomy" id="1802398"/>
    <lineage>
        <taxon>Bacteria</taxon>
        <taxon>Candidatus Uhriibacteriota</taxon>
    </lineage>
</organism>
<dbReference type="Gene3D" id="3.90.550.10">
    <property type="entry name" value="Spore Coat Polysaccharide Biosynthesis Protein SpsA, Chain A"/>
    <property type="match status" value="1"/>
</dbReference>
<keyword evidence="3" id="KW-0808">Transferase</keyword>
<reference evidence="5 6" key="1">
    <citation type="journal article" date="2016" name="Nat. Commun.">
        <title>Thousands of microbial genomes shed light on interconnected biogeochemical processes in an aquifer system.</title>
        <authorList>
            <person name="Anantharaman K."/>
            <person name="Brown C.T."/>
            <person name="Hug L.A."/>
            <person name="Sharon I."/>
            <person name="Castelle C.J."/>
            <person name="Probst A.J."/>
            <person name="Thomas B.C."/>
            <person name="Singh A."/>
            <person name="Wilkins M.J."/>
            <person name="Karaoz U."/>
            <person name="Brodie E.L."/>
            <person name="Williams K.H."/>
            <person name="Hubbard S.S."/>
            <person name="Banfield J.F."/>
        </authorList>
    </citation>
    <scope>NUCLEOTIDE SEQUENCE [LARGE SCALE GENOMIC DNA]</scope>
</reference>
<evidence type="ECO:0000313" key="6">
    <source>
        <dbReference type="Proteomes" id="UP000176598"/>
    </source>
</evidence>
<dbReference type="EMBL" id="MGEG01000023">
    <property type="protein sequence ID" value="OGL79142.1"/>
    <property type="molecule type" value="Genomic_DNA"/>
</dbReference>
<dbReference type="Pfam" id="PF13641">
    <property type="entry name" value="Glyco_tranf_2_3"/>
    <property type="match status" value="1"/>
</dbReference>
<evidence type="ECO:0000256" key="3">
    <source>
        <dbReference type="ARBA" id="ARBA00022679"/>
    </source>
</evidence>
<evidence type="ECO:0000256" key="1">
    <source>
        <dbReference type="ARBA" id="ARBA00006739"/>
    </source>
</evidence>
<feature type="transmembrane region" description="Helical" evidence="4">
    <location>
        <begin position="261"/>
        <end position="283"/>
    </location>
</feature>
<dbReference type="Proteomes" id="UP000176598">
    <property type="component" value="Unassembled WGS sequence"/>
</dbReference>
<gene>
    <name evidence="5" type="ORF">A3F28_01140</name>
</gene>
<evidence type="ECO:0000313" key="5">
    <source>
        <dbReference type="EMBL" id="OGL79142.1"/>
    </source>
</evidence>
<name>A0A1F7ULI4_9BACT</name>
<accession>A0A1F7ULI4</accession>
<dbReference type="PANTHER" id="PTHR43179:SF12">
    <property type="entry name" value="GALACTOFURANOSYLTRANSFERASE GLFT2"/>
    <property type="match status" value="1"/>
</dbReference>
<keyword evidence="4" id="KW-0472">Membrane</keyword>
<evidence type="ECO:0000256" key="4">
    <source>
        <dbReference type="SAM" id="Phobius"/>
    </source>
</evidence>
<evidence type="ECO:0000256" key="2">
    <source>
        <dbReference type="ARBA" id="ARBA00022676"/>
    </source>
</evidence>
<keyword evidence="2" id="KW-0328">Glycosyltransferase</keyword>
<comment type="similarity">
    <text evidence="1">Belongs to the glycosyltransferase 2 family.</text>
</comment>
<dbReference type="InterPro" id="IPR029044">
    <property type="entry name" value="Nucleotide-diphossugar_trans"/>
</dbReference>
<comment type="caution">
    <text evidence="5">The sequence shown here is derived from an EMBL/GenBank/DDBJ whole genome shotgun (WGS) entry which is preliminary data.</text>
</comment>
<dbReference type="SUPFAM" id="SSF53448">
    <property type="entry name" value="Nucleotide-diphospho-sugar transferases"/>
    <property type="match status" value="1"/>
</dbReference>
<dbReference type="CDD" id="cd04186">
    <property type="entry name" value="GT_2_like_c"/>
    <property type="match status" value="1"/>
</dbReference>
<dbReference type="GO" id="GO:0016757">
    <property type="term" value="F:glycosyltransferase activity"/>
    <property type="evidence" value="ECO:0007669"/>
    <property type="project" value="UniProtKB-KW"/>
</dbReference>
<dbReference type="AlphaFoldDB" id="A0A1F7ULI4"/>
<proteinExistence type="inferred from homology"/>
<keyword evidence="4" id="KW-1133">Transmembrane helix</keyword>
<protein>
    <recommendedName>
        <fullName evidence="7">Glycosyltransferase 2-like domain-containing protein</fullName>
    </recommendedName>
</protein>